<feature type="compositionally biased region" description="Polar residues" evidence="6">
    <location>
        <begin position="1"/>
        <end position="21"/>
    </location>
</feature>
<feature type="domain" description="Protein kinase" evidence="7">
    <location>
        <begin position="349"/>
        <end position="611"/>
    </location>
</feature>
<evidence type="ECO:0000256" key="2">
    <source>
        <dbReference type="ARBA" id="ARBA00022679"/>
    </source>
</evidence>
<evidence type="ECO:0000259" key="7">
    <source>
        <dbReference type="PROSITE" id="PS50011"/>
    </source>
</evidence>
<dbReference type="PROSITE" id="PS50011">
    <property type="entry name" value="PROTEIN_KINASE_DOM"/>
    <property type="match status" value="1"/>
</dbReference>
<dbReference type="PANTHER" id="PTHR24355:SF1">
    <property type="entry name" value="RIBOSOMAL PROTEIN S6 KINASE-RELATED PROTEIN"/>
    <property type="match status" value="1"/>
</dbReference>
<gene>
    <name evidence="8" type="ORF">BpHYR1_046255</name>
</gene>
<protein>
    <submittedName>
        <fullName evidence="8">Serine threonine-kinase</fullName>
    </submittedName>
</protein>
<evidence type="ECO:0000256" key="4">
    <source>
        <dbReference type="ARBA" id="ARBA00022777"/>
    </source>
</evidence>
<dbReference type="EMBL" id="REGN01002020">
    <property type="protein sequence ID" value="RNA30920.1"/>
    <property type="molecule type" value="Genomic_DNA"/>
</dbReference>
<dbReference type="SUPFAM" id="SSF56112">
    <property type="entry name" value="Protein kinase-like (PK-like)"/>
    <property type="match status" value="1"/>
</dbReference>
<keyword evidence="9" id="KW-1185">Reference proteome</keyword>
<feature type="compositionally biased region" description="Basic and acidic residues" evidence="6">
    <location>
        <begin position="164"/>
        <end position="173"/>
    </location>
</feature>
<keyword evidence="2" id="KW-0808">Transferase</keyword>
<evidence type="ECO:0000313" key="9">
    <source>
        <dbReference type="Proteomes" id="UP000276133"/>
    </source>
</evidence>
<dbReference type="Proteomes" id="UP000276133">
    <property type="component" value="Unassembled WGS sequence"/>
</dbReference>
<feature type="region of interest" description="Disordered" evidence="6">
    <location>
        <begin position="146"/>
        <end position="180"/>
    </location>
</feature>
<keyword evidence="3" id="KW-0547">Nucleotide-binding</keyword>
<dbReference type="CDD" id="cd05123">
    <property type="entry name" value="STKc_AGC"/>
    <property type="match status" value="1"/>
</dbReference>
<evidence type="ECO:0000313" key="8">
    <source>
        <dbReference type="EMBL" id="RNA30920.1"/>
    </source>
</evidence>
<dbReference type="InterPro" id="IPR000719">
    <property type="entry name" value="Prot_kinase_dom"/>
</dbReference>
<dbReference type="GO" id="GO:0005524">
    <property type="term" value="F:ATP binding"/>
    <property type="evidence" value="ECO:0007669"/>
    <property type="project" value="UniProtKB-KW"/>
</dbReference>
<dbReference type="InterPro" id="IPR045270">
    <property type="entry name" value="STKc_AGC"/>
</dbReference>
<dbReference type="AlphaFoldDB" id="A0A3M7S5P5"/>
<dbReference type="Gene3D" id="1.10.510.10">
    <property type="entry name" value="Transferase(Phosphotransferase) domain 1"/>
    <property type="match status" value="1"/>
</dbReference>
<evidence type="ECO:0000256" key="5">
    <source>
        <dbReference type="ARBA" id="ARBA00022840"/>
    </source>
</evidence>
<dbReference type="InterPro" id="IPR011009">
    <property type="entry name" value="Kinase-like_dom_sf"/>
</dbReference>
<proteinExistence type="predicted"/>
<dbReference type="STRING" id="10195.A0A3M7S5P5"/>
<feature type="compositionally biased region" description="Polar residues" evidence="6">
    <location>
        <begin position="146"/>
        <end position="160"/>
    </location>
</feature>
<evidence type="ECO:0000256" key="6">
    <source>
        <dbReference type="SAM" id="MobiDB-lite"/>
    </source>
</evidence>
<feature type="compositionally biased region" description="Polar residues" evidence="6">
    <location>
        <begin position="35"/>
        <end position="46"/>
    </location>
</feature>
<reference evidence="8 9" key="1">
    <citation type="journal article" date="2018" name="Sci. Rep.">
        <title>Genomic signatures of local adaptation to the degree of environmental predictability in rotifers.</title>
        <authorList>
            <person name="Franch-Gras L."/>
            <person name="Hahn C."/>
            <person name="Garcia-Roger E.M."/>
            <person name="Carmona M.J."/>
            <person name="Serra M."/>
            <person name="Gomez A."/>
        </authorList>
    </citation>
    <scope>NUCLEOTIDE SEQUENCE [LARGE SCALE GENOMIC DNA]</scope>
    <source>
        <strain evidence="8">HYR1</strain>
    </source>
</reference>
<keyword evidence="5" id="KW-0067">ATP-binding</keyword>
<organism evidence="8 9">
    <name type="scientific">Brachionus plicatilis</name>
    <name type="common">Marine rotifer</name>
    <name type="synonym">Brachionus muelleri</name>
    <dbReference type="NCBI Taxonomy" id="10195"/>
    <lineage>
        <taxon>Eukaryota</taxon>
        <taxon>Metazoa</taxon>
        <taxon>Spiralia</taxon>
        <taxon>Gnathifera</taxon>
        <taxon>Rotifera</taxon>
        <taxon>Eurotatoria</taxon>
        <taxon>Monogononta</taxon>
        <taxon>Pseudotrocha</taxon>
        <taxon>Ploima</taxon>
        <taxon>Brachionidae</taxon>
        <taxon>Brachionus</taxon>
    </lineage>
</organism>
<dbReference type="GO" id="GO:0004674">
    <property type="term" value="F:protein serine/threonine kinase activity"/>
    <property type="evidence" value="ECO:0007669"/>
    <property type="project" value="UniProtKB-KW"/>
</dbReference>
<name>A0A3M7S5P5_BRAPC</name>
<dbReference type="SMART" id="SM00220">
    <property type="entry name" value="S_TKc"/>
    <property type="match status" value="1"/>
</dbReference>
<feature type="compositionally biased region" description="Low complexity" evidence="6">
    <location>
        <begin position="691"/>
        <end position="708"/>
    </location>
</feature>
<keyword evidence="4 8" id="KW-0418">Kinase</keyword>
<dbReference type="PANTHER" id="PTHR24355">
    <property type="entry name" value="G PROTEIN-COUPLED RECEPTOR KINASE/RIBOSOMAL PROTEIN S6 KINASE"/>
    <property type="match status" value="1"/>
</dbReference>
<dbReference type="Gene3D" id="3.30.200.20">
    <property type="entry name" value="Phosphorylase Kinase, domain 1"/>
    <property type="match status" value="1"/>
</dbReference>
<evidence type="ECO:0000256" key="3">
    <source>
        <dbReference type="ARBA" id="ARBA00022741"/>
    </source>
</evidence>
<feature type="region of interest" description="Disordered" evidence="6">
    <location>
        <begin position="1"/>
        <end position="49"/>
    </location>
</feature>
<comment type="caution">
    <text evidence="8">The sequence shown here is derived from an EMBL/GenBank/DDBJ whole genome shotgun (WGS) entry which is preliminary data.</text>
</comment>
<keyword evidence="1" id="KW-0723">Serine/threonine-protein kinase</keyword>
<feature type="region of interest" description="Disordered" evidence="6">
    <location>
        <begin position="691"/>
        <end position="713"/>
    </location>
</feature>
<dbReference type="PROSITE" id="PS00108">
    <property type="entry name" value="PROTEIN_KINASE_ST"/>
    <property type="match status" value="1"/>
</dbReference>
<dbReference type="Pfam" id="PF00069">
    <property type="entry name" value="Pkinase"/>
    <property type="match status" value="1"/>
</dbReference>
<sequence>MGNKPSNTERSLGRSVSNLADSTYERKSTRRFKPKSSTIDRSTSSPIIARNNDNRASKLFTTSQENRNQFVQPGYQQVPKIMDPRNSDRSFVINLNSELKQKQQDLTTAIKKLDSTRPTHHISSKLYKPNSLMMATSNQNILSNRDANQSSKCLNSNTLPSKMPNRDHLENQERSLSPRNVRISPKVTLNESNNSNKPKPIAKFAKRLGLSPRFKRKIVETITNRVNTNNSQSNLKQSRLFQALQSQWNIFTSQNNLNKTEFVYEDDSDDESRKSANHFQRKRRVTTASTFLLNSLERNSFRYTSRRRYKTQSLANPFRHGNTNYPVYIHEALFMPEFTVKGRVTEADFEILDVISRGAFGHVIKVKKKPDDENSHDQVYAMKIMWKSQVIRDRALQQVKDEVTIATSCFDNPLIVKTWFYWQSKRFLYIITDYVENGELLSLWLKVHHFPERVVALYAIEMSLALDYLHRKGIIYRDIKMENILLDERGHIQLIDFGLSKWLKLGERTSTICGTIQYMAPEILSVEPYDHSVDWWSLGILVYALISGEYPLNAAKDHIQMNEKVSRHIFELDQSKGKYSLEACDIIRKLLRKNPHKRLKSLKEIKSNSFFLKEVETFTRNRAKVEEKIFENMSLLVNDNFWNPYFIVQNYSPFQLIFDEICAIKNKNQGEKKITRNNSTLKVKASKSKYLSSSSNSSSSNCSPMSSNTPLSVMHPSEIGYDCDKSSEDEIQNQSYLGFTKF</sequence>
<dbReference type="InterPro" id="IPR008271">
    <property type="entry name" value="Ser/Thr_kinase_AS"/>
</dbReference>
<evidence type="ECO:0000256" key="1">
    <source>
        <dbReference type="ARBA" id="ARBA00022527"/>
    </source>
</evidence>
<dbReference type="OrthoDB" id="3205605at2759"/>
<accession>A0A3M7S5P5</accession>